<evidence type="ECO:0000256" key="1">
    <source>
        <dbReference type="SAM" id="SignalP"/>
    </source>
</evidence>
<gene>
    <name evidence="2" type="ORF">E2L05_08110</name>
</gene>
<name>A0A4R6AXU3_9RHOB</name>
<sequence length="119" mass="13109">MIYRFSALFALLAPIAAQADAPEVVDATARESGSGWQISVTIRHPDTGWDHYADGWEVLDTDGNRLGFRELLHPHETEQPFTRSLGGVAIPDGAESVEIRARCSVDGWNDATYTLRLPN</sequence>
<dbReference type="OrthoDB" id="573055at2"/>
<accession>A0A4R6AXU3</accession>
<keyword evidence="1" id="KW-0732">Signal</keyword>
<feature type="signal peptide" evidence="1">
    <location>
        <begin position="1"/>
        <end position="19"/>
    </location>
</feature>
<dbReference type="RefSeq" id="WP_133342420.1">
    <property type="nucleotide sequence ID" value="NZ_SMZO01000014.1"/>
</dbReference>
<comment type="caution">
    <text evidence="2">The sequence shown here is derived from an EMBL/GenBank/DDBJ whole genome shotgun (WGS) entry which is preliminary data.</text>
</comment>
<organism evidence="2 3">
    <name type="scientific">Meridianimarinicoccus aquatilis</name>
    <dbReference type="NCBI Taxonomy" id="2552766"/>
    <lineage>
        <taxon>Bacteria</taxon>
        <taxon>Pseudomonadati</taxon>
        <taxon>Pseudomonadota</taxon>
        <taxon>Alphaproteobacteria</taxon>
        <taxon>Rhodobacterales</taxon>
        <taxon>Paracoccaceae</taxon>
        <taxon>Meridianimarinicoccus</taxon>
    </lineage>
</organism>
<evidence type="ECO:0000313" key="3">
    <source>
        <dbReference type="Proteomes" id="UP000294562"/>
    </source>
</evidence>
<protein>
    <submittedName>
        <fullName evidence="2">Uncharacterized protein</fullName>
    </submittedName>
</protein>
<keyword evidence="3" id="KW-1185">Reference proteome</keyword>
<dbReference type="EMBL" id="SMZO01000014">
    <property type="protein sequence ID" value="TDL89057.1"/>
    <property type="molecule type" value="Genomic_DNA"/>
</dbReference>
<feature type="chain" id="PRO_5020524411" evidence="1">
    <location>
        <begin position="20"/>
        <end position="119"/>
    </location>
</feature>
<dbReference type="Proteomes" id="UP000294562">
    <property type="component" value="Unassembled WGS sequence"/>
</dbReference>
<dbReference type="AlphaFoldDB" id="A0A4R6AXU3"/>
<evidence type="ECO:0000313" key="2">
    <source>
        <dbReference type="EMBL" id="TDL89057.1"/>
    </source>
</evidence>
<reference evidence="2 3" key="1">
    <citation type="submission" date="2019-03" db="EMBL/GenBank/DDBJ databases">
        <title>Rhodobacteraceae bacterium SM1902, a new member of the family Rhodobacteraceae isolated from Yantai.</title>
        <authorList>
            <person name="Sun Y."/>
        </authorList>
    </citation>
    <scope>NUCLEOTIDE SEQUENCE [LARGE SCALE GENOMIC DNA]</scope>
    <source>
        <strain evidence="2 3">SM1902</strain>
    </source>
</reference>
<proteinExistence type="predicted"/>